<feature type="transmembrane region" description="Helical" evidence="7">
    <location>
        <begin position="364"/>
        <end position="383"/>
    </location>
</feature>
<dbReference type="OrthoDB" id="5338069at2"/>
<comment type="caution">
    <text evidence="8">The sequence shown here is derived from an EMBL/GenBank/DDBJ whole genome shotgun (WGS) entry which is preliminary data.</text>
</comment>
<dbReference type="GO" id="GO:0005886">
    <property type="term" value="C:plasma membrane"/>
    <property type="evidence" value="ECO:0007669"/>
    <property type="project" value="UniProtKB-SubCell"/>
</dbReference>
<evidence type="ECO:0000256" key="6">
    <source>
        <dbReference type="ARBA" id="ARBA00023136"/>
    </source>
</evidence>
<feature type="transmembrane region" description="Helical" evidence="7">
    <location>
        <begin position="303"/>
        <end position="323"/>
    </location>
</feature>
<evidence type="ECO:0000313" key="8">
    <source>
        <dbReference type="EMBL" id="EZH73456.1"/>
    </source>
</evidence>
<feature type="transmembrane region" description="Helical" evidence="7">
    <location>
        <begin position="50"/>
        <end position="69"/>
    </location>
</feature>
<protein>
    <recommendedName>
        <fullName evidence="10">Major facilitator superfamily (MFS) profile domain-containing protein</fullName>
    </recommendedName>
</protein>
<dbReference type="Gene3D" id="1.20.1250.20">
    <property type="entry name" value="MFS general substrate transporter like domains"/>
    <property type="match status" value="2"/>
</dbReference>
<evidence type="ECO:0000313" key="9">
    <source>
        <dbReference type="Proteomes" id="UP000023541"/>
    </source>
</evidence>
<evidence type="ECO:0000256" key="7">
    <source>
        <dbReference type="SAM" id="Phobius"/>
    </source>
</evidence>
<dbReference type="Proteomes" id="UP000023541">
    <property type="component" value="Unassembled WGS sequence"/>
</dbReference>
<feature type="transmembrane region" description="Helical" evidence="7">
    <location>
        <begin position="106"/>
        <end position="127"/>
    </location>
</feature>
<evidence type="ECO:0000256" key="3">
    <source>
        <dbReference type="ARBA" id="ARBA00022475"/>
    </source>
</evidence>
<accession>A0A023BTX7</accession>
<proteinExistence type="predicted"/>
<feature type="transmembrane region" description="Helical" evidence="7">
    <location>
        <begin position="246"/>
        <end position="271"/>
    </location>
</feature>
<sequence>MLLTKSSPISKEKSSSFRGALRASGVMAFAGLGDAVLYPVLPIYGKELGFSVFFIGILLSINRFVRIIANTPIANWVHRIGIRKMLMITATLAMLTTFIYGLKLGLISLLIARIFWGLSYSGLKISTLSYASQAKQKSGLAFGLSQSIKSLGALFVLWFGPIVIGEFGIQNGLFSIALISSLGIFLAYSLPKIEPEVKNDIVKTNHTFYPNAVNLLVFIISVSIDGILVVSLSHLLSGNMINSSNLLGYVAFYLLLKRLFVLLFSIIGGILSIRFRPLFLFSISISICLLAMALIAFNNTVLGIILAFLFNTIVVTFSPLIAIRNTQNKDNSLQAISSVSTWWDMGAAIGAFIGIYAIEFLGIQNLYLSLCITGTILFINFSIKNAKSSHSTI</sequence>
<keyword evidence="4 7" id="KW-0812">Transmembrane</keyword>
<dbReference type="InterPro" id="IPR036259">
    <property type="entry name" value="MFS_trans_sf"/>
</dbReference>
<dbReference type="InterPro" id="IPR011701">
    <property type="entry name" value="MFS"/>
</dbReference>
<feature type="transmembrane region" description="Helical" evidence="7">
    <location>
        <begin position="139"/>
        <end position="160"/>
    </location>
</feature>
<dbReference type="GO" id="GO:0022857">
    <property type="term" value="F:transmembrane transporter activity"/>
    <property type="evidence" value="ECO:0007669"/>
    <property type="project" value="InterPro"/>
</dbReference>
<evidence type="ECO:0008006" key="10">
    <source>
        <dbReference type="Google" id="ProtNLM"/>
    </source>
</evidence>
<feature type="transmembrane region" description="Helical" evidence="7">
    <location>
        <begin position="21"/>
        <end position="44"/>
    </location>
</feature>
<feature type="transmembrane region" description="Helical" evidence="7">
    <location>
        <begin position="81"/>
        <end position="100"/>
    </location>
</feature>
<keyword evidence="3" id="KW-1003">Cell membrane</keyword>
<evidence type="ECO:0000256" key="5">
    <source>
        <dbReference type="ARBA" id="ARBA00022989"/>
    </source>
</evidence>
<dbReference type="EMBL" id="AQRA01000005">
    <property type="protein sequence ID" value="EZH73456.1"/>
    <property type="molecule type" value="Genomic_DNA"/>
</dbReference>
<evidence type="ECO:0000256" key="2">
    <source>
        <dbReference type="ARBA" id="ARBA00022448"/>
    </source>
</evidence>
<dbReference type="RefSeq" id="WP_034242155.1">
    <property type="nucleotide sequence ID" value="NZ_AQRA01000005.1"/>
</dbReference>
<dbReference type="eggNOG" id="COG2814">
    <property type="taxonomic scope" value="Bacteria"/>
</dbReference>
<evidence type="ECO:0000256" key="1">
    <source>
        <dbReference type="ARBA" id="ARBA00004651"/>
    </source>
</evidence>
<keyword evidence="2" id="KW-0813">Transport</keyword>
<feature type="transmembrane region" description="Helical" evidence="7">
    <location>
        <begin position="212"/>
        <end position="234"/>
    </location>
</feature>
<dbReference type="InterPro" id="IPR050171">
    <property type="entry name" value="MFS_Transporters"/>
</dbReference>
<feature type="transmembrane region" description="Helical" evidence="7">
    <location>
        <begin position="335"/>
        <end position="358"/>
    </location>
</feature>
<dbReference type="SUPFAM" id="SSF103473">
    <property type="entry name" value="MFS general substrate transporter"/>
    <property type="match status" value="1"/>
</dbReference>
<feature type="transmembrane region" description="Helical" evidence="7">
    <location>
        <begin position="172"/>
        <end position="191"/>
    </location>
</feature>
<gene>
    <name evidence="8" type="ORF">ATO12_16075</name>
</gene>
<feature type="transmembrane region" description="Helical" evidence="7">
    <location>
        <begin position="278"/>
        <end position="297"/>
    </location>
</feature>
<keyword evidence="9" id="KW-1185">Reference proteome</keyword>
<keyword evidence="6 7" id="KW-0472">Membrane</keyword>
<reference evidence="8 9" key="1">
    <citation type="submission" date="2014-04" db="EMBL/GenBank/DDBJ databases">
        <title>Aquimarina sp. 22II-S11-z7 Genome Sequencing.</title>
        <authorList>
            <person name="Lai Q."/>
        </authorList>
    </citation>
    <scope>NUCLEOTIDE SEQUENCE [LARGE SCALE GENOMIC DNA]</scope>
    <source>
        <strain evidence="8 9">22II-S11-z7</strain>
    </source>
</reference>
<name>A0A023BTX7_9FLAO</name>
<dbReference type="PANTHER" id="PTHR23517">
    <property type="entry name" value="RESISTANCE PROTEIN MDTM, PUTATIVE-RELATED-RELATED"/>
    <property type="match status" value="1"/>
</dbReference>
<organism evidence="8 9">
    <name type="scientific">Aquimarina atlantica</name>
    <dbReference type="NCBI Taxonomy" id="1317122"/>
    <lineage>
        <taxon>Bacteria</taxon>
        <taxon>Pseudomonadati</taxon>
        <taxon>Bacteroidota</taxon>
        <taxon>Flavobacteriia</taxon>
        <taxon>Flavobacteriales</taxon>
        <taxon>Flavobacteriaceae</taxon>
        <taxon>Aquimarina</taxon>
    </lineage>
</organism>
<evidence type="ECO:0000256" key="4">
    <source>
        <dbReference type="ARBA" id="ARBA00022692"/>
    </source>
</evidence>
<comment type="subcellular location">
    <subcellularLocation>
        <location evidence="1">Cell membrane</location>
        <topology evidence="1">Multi-pass membrane protein</topology>
    </subcellularLocation>
</comment>
<dbReference type="STRING" id="1317122.ATO12_16075"/>
<dbReference type="Pfam" id="PF07690">
    <property type="entry name" value="MFS_1"/>
    <property type="match status" value="1"/>
</dbReference>
<keyword evidence="5 7" id="KW-1133">Transmembrane helix</keyword>
<dbReference type="AlphaFoldDB" id="A0A023BTX7"/>